<evidence type="ECO:0000256" key="12">
    <source>
        <dbReference type="ARBA" id="ARBA00022759"/>
    </source>
</evidence>
<keyword evidence="10 16" id="KW-0540">Nuclease</keyword>
<feature type="active site" evidence="16">
    <location>
        <position position="44"/>
    </location>
</feature>
<evidence type="ECO:0000256" key="2">
    <source>
        <dbReference type="ARBA" id="ARBA00001946"/>
    </source>
</evidence>
<keyword evidence="15 16" id="KW-0694">RNA-binding</keyword>
<evidence type="ECO:0000256" key="1">
    <source>
        <dbReference type="ARBA" id="ARBA00000109"/>
    </source>
</evidence>
<evidence type="ECO:0000256" key="6">
    <source>
        <dbReference type="ARBA" id="ARBA00022490"/>
    </source>
</evidence>
<dbReference type="GO" id="GO:0006397">
    <property type="term" value="P:mRNA processing"/>
    <property type="evidence" value="ECO:0007669"/>
    <property type="project" value="UniProtKB-UniRule"/>
</dbReference>
<dbReference type="GO" id="GO:0004525">
    <property type="term" value="F:ribonuclease III activity"/>
    <property type="evidence" value="ECO:0007669"/>
    <property type="project" value="UniProtKB-UniRule"/>
</dbReference>
<comment type="subcellular location">
    <subcellularLocation>
        <location evidence="3 16">Cytoplasm</location>
    </subcellularLocation>
</comment>
<dbReference type="GO" id="GO:0042802">
    <property type="term" value="F:identical protein binding"/>
    <property type="evidence" value="ECO:0007669"/>
    <property type="project" value="UniProtKB-ARBA"/>
</dbReference>
<evidence type="ECO:0000256" key="8">
    <source>
        <dbReference type="ARBA" id="ARBA00022664"/>
    </source>
</evidence>
<dbReference type="Pfam" id="PF14622">
    <property type="entry name" value="Ribonucleas_3_3"/>
    <property type="match status" value="1"/>
</dbReference>
<dbReference type="RefSeq" id="WP_107865245.1">
    <property type="nucleotide sequence ID" value="NZ_QAON01000005.1"/>
</dbReference>
<proteinExistence type="inferred from homology"/>
<organism evidence="19 20">
    <name type="scientific">Agitococcus lubricus</name>
    <dbReference type="NCBI Taxonomy" id="1077255"/>
    <lineage>
        <taxon>Bacteria</taxon>
        <taxon>Pseudomonadati</taxon>
        <taxon>Pseudomonadota</taxon>
        <taxon>Gammaproteobacteria</taxon>
        <taxon>Moraxellales</taxon>
        <taxon>Moraxellaceae</taxon>
        <taxon>Agitococcus</taxon>
    </lineage>
</organism>
<dbReference type="PANTHER" id="PTHR11207">
    <property type="entry name" value="RIBONUCLEASE III"/>
    <property type="match status" value="1"/>
</dbReference>
<dbReference type="FunFam" id="1.10.1520.10:FF:000001">
    <property type="entry name" value="Ribonuclease 3"/>
    <property type="match status" value="1"/>
</dbReference>
<keyword evidence="20" id="KW-1185">Reference proteome</keyword>
<protein>
    <recommendedName>
        <fullName evidence="16">Ribonuclease 3</fullName>
        <ecNumber evidence="16">3.1.26.3</ecNumber>
    </recommendedName>
    <alternativeName>
        <fullName evidence="16">Ribonuclease III</fullName>
        <shortName evidence="16">RNase III</shortName>
    </alternativeName>
</protein>
<keyword evidence="12 16" id="KW-0255">Endonuclease</keyword>
<dbReference type="GO" id="GO:0003725">
    <property type="term" value="F:double-stranded RNA binding"/>
    <property type="evidence" value="ECO:0007669"/>
    <property type="project" value="TreeGrafter"/>
</dbReference>
<dbReference type="InterPro" id="IPR014720">
    <property type="entry name" value="dsRBD_dom"/>
</dbReference>
<dbReference type="GO" id="GO:0005737">
    <property type="term" value="C:cytoplasm"/>
    <property type="evidence" value="ECO:0007669"/>
    <property type="project" value="UniProtKB-SubCell"/>
</dbReference>
<feature type="domain" description="RNase III" evidence="18">
    <location>
        <begin position="4"/>
        <end position="127"/>
    </location>
</feature>
<feature type="binding site" evidence="16">
    <location>
        <position position="116"/>
    </location>
    <ligand>
        <name>Mg(2+)</name>
        <dbReference type="ChEBI" id="CHEBI:18420"/>
    </ligand>
</feature>
<dbReference type="OrthoDB" id="9805026at2"/>
<comment type="catalytic activity">
    <reaction evidence="1 16">
        <text>Endonucleolytic cleavage to 5'-phosphomonoester.</text>
        <dbReference type="EC" id="3.1.26.3"/>
    </reaction>
</comment>
<dbReference type="EMBL" id="QAON01000005">
    <property type="protein sequence ID" value="PTQ89727.1"/>
    <property type="molecule type" value="Genomic_DNA"/>
</dbReference>
<accession>A0A2T5J072</accession>
<dbReference type="GO" id="GO:0008033">
    <property type="term" value="P:tRNA processing"/>
    <property type="evidence" value="ECO:0007669"/>
    <property type="project" value="UniProtKB-KW"/>
</dbReference>
<dbReference type="NCBIfam" id="TIGR02191">
    <property type="entry name" value="RNaseIII"/>
    <property type="match status" value="1"/>
</dbReference>
<dbReference type="SUPFAM" id="SSF69065">
    <property type="entry name" value="RNase III domain-like"/>
    <property type="match status" value="1"/>
</dbReference>
<comment type="cofactor">
    <cofactor evidence="2 16">
        <name>Mg(2+)</name>
        <dbReference type="ChEBI" id="CHEBI:18420"/>
    </cofactor>
</comment>
<sequence>MVNYQRLMNALGYQFKDEKLIKLALTHRSVSGNHNNERLEFLGDSILGMIVADYLYHHFPQEKEGRLTRLRANLVKQDSLAIMARELKIGDYLSLGAGELKSGGFRRDSILADALEALLGAIYLDSGQMAICRDCVLGWYGARLQEVAAEPVLKDPKSRLQEYLQAQHLALPLYAVSEVLGEDHNQTFQVQCTIEQYPPVQGIGSSRRHAEQAAATALLKLLGVE</sequence>
<dbReference type="GO" id="GO:0019843">
    <property type="term" value="F:rRNA binding"/>
    <property type="evidence" value="ECO:0007669"/>
    <property type="project" value="UniProtKB-KW"/>
</dbReference>
<dbReference type="GO" id="GO:0046872">
    <property type="term" value="F:metal ion binding"/>
    <property type="evidence" value="ECO:0007669"/>
    <property type="project" value="UniProtKB-KW"/>
</dbReference>
<evidence type="ECO:0000256" key="10">
    <source>
        <dbReference type="ARBA" id="ARBA00022722"/>
    </source>
</evidence>
<evidence type="ECO:0000256" key="11">
    <source>
        <dbReference type="ARBA" id="ARBA00022723"/>
    </source>
</evidence>
<evidence type="ECO:0000259" key="18">
    <source>
        <dbReference type="PROSITE" id="PS50142"/>
    </source>
</evidence>
<dbReference type="PROSITE" id="PS00517">
    <property type="entry name" value="RNASE_3_1"/>
    <property type="match status" value="1"/>
</dbReference>
<evidence type="ECO:0000259" key="17">
    <source>
        <dbReference type="PROSITE" id="PS50137"/>
    </source>
</evidence>
<keyword evidence="16" id="KW-0699">rRNA-binding</keyword>
<keyword evidence="13 16" id="KW-0378">Hydrolase</keyword>
<evidence type="ECO:0000256" key="9">
    <source>
        <dbReference type="ARBA" id="ARBA00022694"/>
    </source>
</evidence>
<dbReference type="CDD" id="cd00593">
    <property type="entry name" value="RIBOc"/>
    <property type="match status" value="1"/>
</dbReference>
<keyword evidence="11 16" id="KW-0479">Metal-binding</keyword>
<evidence type="ECO:0000313" key="20">
    <source>
        <dbReference type="Proteomes" id="UP000244223"/>
    </source>
</evidence>
<dbReference type="Gene3D" id="1.10.1520.10">
    <property type="entry name" value="Ribonuclease III domain"/>
    <property type="match status" value="1"/>
</dbReference>
<dbReference type="EC" id="3.1.26.3" evidence="16"/>
<comment type="caution">
    <text evidence="19">The sequence shown here is derived from an EMBL/GenBank/DDBJ whole genome shotgun (WGS) entry which is preliminary data.</text>
</comment>
<evidence type="ECO:0000256" key="13">
    <source>
        <dbReference type="ARBA" id="ARBA00022801"/>
    </source>
</evidence>
<keyword evidence="8 16" id="KW-0507">mRNA processing</keyword>
<dbReference type="Pfam" id="PF00035">
    <property type="entry name" value="dsrm"/>
    <property type="match status" value="1"/>
</dbReference>
<dbReference type="HAMAP" id="MF_00104">
    <property type="entry name" value="RNase_III"/>
    <property type="match status" value="1"/>
</dbReference>
<keyword evidence="6 16" id="KW-0963">Cytoplasm</keyword>
<name>A0A2T5J072_9GAMM</name>
<feature type="active site" evidence="16">
    <location>
        <position position="116"/>
    </location>
</feature>
<dbReference type="InterPro" id="IPR011907">
    <property type="entry name" value="RNase_III"/>
</dbReference>
<dbReference type="AlphaFoldDB" id="A0A2T5J072"/>
<dbReference type="SMART" id="SM00358">
    <property type="entry name" value="DSRM"/>
    <property type="match status" value="1"/>
</dbReference>
<dbReference type="Proteomes" id="UP000244223">
    <property type="component" value="Unassembled WGS sequence"/>
</dbReference>
<keyword evidence="9 16" id="KW-0819">tRNA processing</keyword>
<dbReference type="SMART" id="SM00535">
    <property type="entry name" value="RIBOc"/>
    <property type="match status" value="1"/>
</dbReference>
<dbReference type="FunFam" id="3.30.160.20:FF:000003">
    <property type="entry name" value="Ribonuclease 3"/>
    <property type="match status" value="1"/>
</dbReference>
<reference evidence="19 20" key="1">
    <citation type="submission" date="2018-04" db="EMBL/GenBank/DDBJ databases">
        <title>Genomic Encyclopedia of Archaeal and Bacterial Type Strains, Phase II (KMG-II): from individual species to whole genera.</title>
        <authorList>
            <person name="Goeker M."/>
        </authorList>
    </citation>
    <scope>NUCLEOTIDE SEQUENCE [LARGE SCALE GENOMIC DNA]</scope>
    <source>
        <strain evidence="19 20">DSM 5822</strain>
    </source>
</reference>
<evidence type="ECO:0000256" key="4">
    <source>
        <dbReference type="ARBA" id="ARBA00010183"/>
    </source>
</evidence>
<evidence type="ECO:0000256" key="5">
    <source>
        <dbReference type="ARBA" id="ARBA00011738"/>
    </source>
</evidence>
<feature type="binding site" evidence="16">
    <location>
        <position position="113"/>
    </location>
    <ligand>
        <name>Mg(2+)</name>
        <dbReference type="ChEBI" id="CHEBI:18420"/>
    </ligand>
</feature>
<dbReference type="GO" id="GO:0010468">
    <property type="term" value="P:regulation of gene expression"/>
    <property type="evidence" value="ECO:0007669"/>
    <property type="project" value="TreeGrafter"/>
</dbReference>
<evidence type="ECO:0000256" key="3">
    <source>
        <dbReference type="ARBA" id="ARBA00004496"/>
    </source>
</evidence>
<dbReference type="InterPro" id="IPR036389">
    <property type="entry name" value="RNase_III_sf"/>
</dbReference>
<comment type="function">
    <text evidence="16">Digests double-stranded RNA. Involved in the processing of primary rRNA transcript to yield the immediate precursors to the large and small rRNAs (23S and 16S). Processes some mRNAs, and tRNAs when they are encoded in the rRNA operon. Processes pre-crRNA and tracrRNA of type II CRISPR loci if present in the organism.</text>
</comment>
<evidence type="ECO:0000256" key="16">
    <source>
        <dbReference type="HAMAP-Rule" id="MF_00104"/>
    </source>
</evidence>
<dbReference type="PROSITE" id="PS50142">
    <property type="entry name" value="RNASE_3_2"/>
    <property type="match status" value="1"/>
</dbReference>
<feature type="binding site" evidence="16">
    <location>
        <position position="40"/>
    </location>
    <ligand>
        <name>Mg(2+)</name>
        <dbReference type="ChEBI" id="CHEBI:18420"/>
    </ligand>
</feature>
<dbReference type="InterPro" id="IPR000999">
    <property type="entry name" value="RNase_III_dom"/>
</dbReference>
<comment type="similarity">
    <text evidence="4">Belongs to the ribonuclease III family.</text>
</comment>
<comment type="subunit">
    <text evidence="5 16">Homodimer.</text>
</comment>
<keyword evidence="14 16" id="KW-0460">Magnesium</keyword>
<keyword evidence="7 16" id="KW-0698">rRNA processing</keyword>
<dbReference type="PANTHER" id="PTHR11207:SF0">
    <property type="entry name" value="RIBONUCLEASE 3"/>
    <property type="match status" value="1"/>
</dbReference>
<evidence type="ECO:0000313" key="19">
    <source>
        <dbReference type="EMBL" id="PTQ89727.1"/>
    </source>
</evidence>
<evidence type="ECO:0000256" key="15">
    <source>
        <dbReference type="ARBA" id="ARBA00022884"/>
    </source>
</evidence>
<dbReference type="PROSITE" id="PS50137">
    <property type="entry name" value="DS_RBD"/>
    <property type="match status" value="1"/>
</dbReference>
<dbReference type="GO" id="GO:0006364">
    <property type="term" value="P:rRNA processing"/>
    <property type="evidence" value="ECO:0007669"/>
    <property type="project" value="UniProtKB-UniRule"/>
</dbReference>
<dbReference type="SUPFAM" id="SSF54768">
    <property type="entry name" value="dsRNA-binding domain-like"/>
    <property type="match status" value="1"/>
</dbReference>
<dbReference type="Gene3D" id="3.30.160.20">
    <property type="match status" value="1"/>
</dbReference>
<dbReference type="CDD" id="cd10845">
    <property type="entry name" value="DSRM_RNAse_III_family"/>
    <property type="match status" value="1"/>
</dbReference>
<evidence type="ECO:0000256" key="14">
    <source>
        <dbReference type="ARBA" id="ARBA00022842"/>
    </source>
</evidence>
<evidence type="ECO:0000256" key="7">
    <source>
        <dbReference type="ARBA" id="ARBA00022552"/>
    </source>
</evidence>
<gene>
    <name evidence="16" type="primary">rnc</name>
    <name evidence="19" type="ORF">C8N29_10551</name>
</gene>
<feature type="domain" description="DRBM" evidence="17">
    <location>
        <begin position="155"/>
        <end position="224"/>
    </location>
</feature>